<dbReference type="Proteomes" id="UP000272888">
    <property type="component" value="Unassembled WGS sequence"/>
</dbReference>
<comment type="caution">
    <text evidence="1">The sequence shown here is derived from an EMBL/GenBank/DDBJ whole genome shotgun (WGS) entry which is preliminary data.</text>
</comment>
<dbReference type="InterPro" id="IPR012349">
    <property type="entry name" value="Split_barrel_FMN-bd"/>
</dbReference>
<dbReference type="EMBL" id="RAWB01000033">
    <property type="protein sequence ID" value="RKH65863.1"/>
    <property type="molecule type" value="Genomic_DNA"/>
</dbReference>
<organism evidence="1 2">
    <name type="scientific">Corallococcus llansteffanensis</name>
    <dbReference type="NCBI Taxonomy" id="2316731"/>
    <lineage>
        <taxon>Bacteria</taxon>
        <taxon>Pseudomonadati</taxon>
        <taxon>Myxococcota</taxon>
        <taxon>Myxococcia</taxon>
        <taxon>Myxococcales</taxon>
        <taxon>Cystobacterineae</taxon>
        <taxon>Myxococcaceae</taxon>
        <taxon>Corallococcus</taxon>
    </lineage>
</organism>
<dbReference type="Gene3D" id="2.30.110.10">
    <property type="entry name" value="Electron Transport, Fmn-binding Protein, Chain A"/>
    <property type="match status" value="1"/>
</dbReference>
<accession>A0A3A8QB16</accession>
<dbReference type="PANTHER" id="PTHR35802:SF1">
    <property type="entry name" value="PROTEASE SYNTHASE AND SPORULATION PROTEIN PAI 2"/>
    <property type="match status" value="1"/>
</dbReference>
<evidence type="ECO:0000313" key="2">
    <source>
        <dbReference type="Proteomes" id="UP000272888"/>
    </source>
</evidence>
<dbReference type="AlphaFoldDB" id="A0A3A8QB16"/>
<dbReference type="PANTHER" id="PTHR35802">
    <property type="entry name" value="PROTEASE SYNTHASE AND SPORULATION PROTEIN PAI 2"/>
    <property type="match status" value="1"/>
</dbReference>
<gene>
    <name evidence="1" type="ORF">D7V93_05210</name>
</gene>
<name>A0A3A8QB16_9BACT</name>
<sequence length="210" mass="23159">MLYTPSAFQEPDVRALHAFMKQHSFSTVISHDAESHVSHVPLLLVPERGAKGTLRGHLARANPHWRDFNGERPLLCIFHGPHAYISPSWYQARPAVPTWNYAVVHAVGRPRLLDTPALSALIDATLAEYEPGLDAPGGPTHLPEHTRAQLLEHIVGFELEIDELVGKFKLGQNRSAEDQAGVREGLLRQGGDAQALLDLMAARARPPHKP</sequence>
<keyword evidence="2" id="KW-1185">Reference proteome</keyword>
<dbReference type="SUPFAM" id="SSF50475">
    <property type="entry name" value="FMN-binding split barrel"/>
    <property type="match status" value="1"/>
</dbReference>
<evidence type="ECO:0000313" key="1">
    <source>
        <dbReference type="EMBL" id="RKH65863.1"/>
    </source>
</evidence>
<proteinExistence type="predicted"/>
<dbReference type="InterPro" id="IPR007396">
    <property type="entry name" value="TR_PAI2-type"/>
</dbReference>
<reference evidence="2" key="1">
    <citation type="submission" date="2018-09" db="EMBL/GenBank/DDBJ databases">
        <authorList>
            <person name="Livingstone P.G."/>
            <person name="Whitworth D.E."/>
        </authorList>
    </citation>
    <scope>NUCLEOTIDE SEQUENCE [LARGE SCALE GENOMIC DNA]</scope>
    <source>
        <strain evidence="2">CA051B</strain>
    </source>
</reference>
<dbReference type="PIRSF" id="PIRSF010372">
    <property type="entry name" value="PaiB"/>
    <property type="match status" value="1"/>
</dbReference>
<dbReference type="Pfam" id="PF04299">
    <property type="entry name" value="FMN_bind_2"/>
    <property type="match status" value="1"/>
</dbReference>
<protein>
    <submittedName>
        <fullName evidence="1">FMN-binding negative transcriptional regulator</fullName>
    </submittedName>
</protein>
<dbReference type="RefSeq" id="WP_120642300.1">
    <property type="nucleotide sequence ID" value="NZ_RAWB01000033.1"/>
</dbReference>